<keyword evidence="3 5" id="KW-0378">Hydrolase</keyword>
<dbReference type="Gene3D" id="2.10.150.10">
    <property type="entry name" value="Urease, beta subunit"/>
    <property type="match status" value="1"/>
</dbReference>
<dbReference type="EC" id="3.5.1.5" evidence="2"/>
<gene>
    <name evidence="5" type="primary">ureA</name>
    <name evidence="5" type="ORF">PV666_49275</name>
</gene>
<dbReference type="EMBL" id="JARAWP010000055">
    <property type="protein sequence ID" value="MDX3025802.1"/>
    <property type="molecule type" value="Genomic_DNA"/>
</dbReference>
<dbReference type="InterPro" id="IPR002026">
    <property type="entry name" value="Urease_gamma/gamma-beta_su"/>
</dbReference>
<evidence type="ECO:0000256" key="1">
    <source>
        <dbReference type="ARBA" id="ARBA00004897"/>
    </source>
</evidence>
<sequence>MHLTPTEQGRLLLYTATLLARERHQRGVKLNVPEATALISHAACEAARDGGRLEDAVAAGRAALTADDVLPEVPGILTEIQVEAVFADGSKLIVITDPLGPAPDPTTAPGAVLPADHSEPEYADLVRIEVTNTADVPVTVTSHFHFFEANRALAFDRASAYGRHLALPVGSSARFDPGTTEEVELTPIGGDRIVIGFAGLVDGPLDAPGTFEAALTRAHVAGYLDTGPTTDPEGDL</sequence>
<comment type="pathway">
    <text evidence="1">Nitrogen metabolism; urea degradation; CO(2) and NH(3) from urea (urease route): step 1/1.</text>
</comment>
<dbReference type="InterPro" id="IPR036461">
    <property type="entry name" value="Urease_betasu_sf"/>
</dbReference>
<evidence type="ECO:0000256" key="4">
    <source>
        <dbReference type="ARBA" id="ARBA00047778"/>
    </source>
</evidence>
<evidence type="ECO:0000313" key="6">
    <source>
        <dbReference type="Proteomes" id="UP001272987"/>
    </source>
</evidence>
<dbReference type="Proteomes" id="UP001272987">
    <property type="component" value="Unassembled WGS sequence"/>
</dbReference>
<organism evidence="5 6">
    <name type="scientific">Streptomyces acidiscabies</name>
    <dbReference type="NCBI Taxonomy" id="42234"/>
    <lineage>
        <taxon>Bacteria</taxon>
        <taxon>Bacillati</taxon>
        <taxon>Actinomycetota</taxon>
        <taxon>Actinomycetes</taxon>
        <taxon>Kitasatosporales</taxon>
        <taxon>Streptomycetaceae</taxon>
        <taxon>Streptomyces</taxon>
    </lineage>
</organism>
<dbReference type="InterPro" id="IPR036463">
    <property type="entry name" value="Urease_gamma_sf"/>
</dbReference>
<dbReference type="Pfam" id="PF00547">
    <property type="entry name" value="Urease_gamma"/>
    <property type="match status" value="1"/>
</dbReference>
<comment type="caution">
    <text evidence="5">The sequence shown here is derived from an EMBL/GenBank/DDBJ whole genome shotgun (WGS) entry which is preliminary data.</text>
</comment>
<reference evidence="5 6" key="1">
    <citation type="journal article" date="2023" name="Microb. Genom.">
        <title>Mesoterricola silvestris gen. nov., sp. nov., Mesoterricola sediminis sp. nov., Geothrix oryzae sp. nov., Geothrix edaphica sp. nov., Geothrix rubra sp. nov., and Geothrix limicola sp. nov., six novel members of Acidobacteriota isolated from soils.</title>
        <authorList>
            <person name="Weisberg A.J."/>
            <person name="Pearce E."/>
            <person name="Kramer C.G."/>
            <person name="Chang J.H."/>
            <person name="Clarke C.R."/>
        </authorList>
    </citation>
    <scope>NUCLEOTIDE SEQUENCE [LARGE SCALE GENOMIC DNA]</scope>
    <source>
        <strain evidence="5 6">NB05-1H</strain>
    </source>
</reference>
<evidence type="ECO:0000313" key="5">
    <source>
        <dbReference type="EMBL" id="MDX3025802.1"/>
    </source>
</evidence>
<dbReference type="Gene3D" id="3.30.280.10">
    <property type="entry name" value="Urease, gamma-like subunit"/>
    <property type="match status" value="1"/>
</dbReference>
<accession>A0ABU4MDB8</accession>
<dbReference type="SUPFAM" id="SSF54111">
    <property type="entry name" value="Urease, gamma-subunit"/>
    <property type="match status" value="1"/>
</dbReference>
<dbReference type="CDD" id="cd00407">
    <property type="entry name" value="Urease_beta"/>
    <property type="match status" value="1"/>
</dbReference>
<evidence type="ECO:0000256" key="3">
    <source>
        <dbReference type="ARBA" id="ARBA00022801"/>
    </source>
</evidence>
<dbReference type="InterPro" id="IPR002019">
    <property type="entry name" value="Urease_beta-like"/>
</dbReference>
<dbReference type="InterPro" id="IPR050069">
    <property type="entry name" value="Urease_subunit"/>
</dbReference>
<dbReference type="Pfam" id="PF00699">
    <property type="entry name" value="Urease_beta"/>
    <property type="match status" value="1"/>
</dbReference>
<dbReference type="CDD" id="cd00390">
    <property type="entry name" value="Urease_gamma"/>
    <property type="match status" value="1"/>
</dbReference>
<evidence type="ECO:0000256" key="2">
    <source>
        <dbReference type="ARBA" id="ARBA00012934"/>
    </source>
</evidence>
<protein>
    <recommendedName>
        <fullName evidence="2">urease</fullName>
        <ecNumber evidence="2">3.5.1.5</ecNumber>
    </recommendedName>
</protein>
<dbReference type="GO" id="GO:0009039">
    <property type="term" value="F:urease activity"/>
    <property type="evidence" value="ECO:0007669"/>
    <property type="project" value="UniProtKB-EC"/>
</dbReference>
<dbReference type="PANTHER" id="PTHR33569">
    <property type="entry name" value="UREASE"/>
    <property type="match status" value="1"/>
</dbReference>
<keyword evidence="6" id="KW-1185">Reference proteome</keyword>
<dbReference type="NCBIfam" id="NF009671">
    <property type="entry name" value="PRK13192.1"/>
    <property type="match status" value="1"/>
</dbReference>
<name>A0ABU4MDB8_9ACTN</name>
<comment type="catalytic activity">
    <reaction evidence="4">
        <text>urea + 2 H2O + H(+) = hydrogencarbonate + 2 NH4(+)</text>
        <dbReference type="Rhea" id="RHEA:20557"/>
        <dbReference type="ChEBI" id="CHEBI:15377"/>
        <dbReference type="ChEBI" id="CHEBI:15378"/>
        <dbReference type="ChEBI" id="CHEBI:16199"/>
        <dbReference type="ChEBI" id="CHEBI:17544"/>
        <dbReference type="ChEBI" id="CHEBI:28938"/>
        <dbReference type="EC" id="3.5.1.5"/>
    </reaction>
</comment>
<dbReference type="SUPFAM" id="SSF51278">
    <property type="entry name" value="Urease, beta-subunit"/>
    <property type="match status" value="1"/>
</dbReference>
<proteinExistence type="predicted"/>
<dbReference type="NCBIfam" id="TIGR00193">
    <property type="entry name" value="urease_gam"/>
    <property type="match status" value="1"/>
</dbReference>
<dbReference type="PANTHER" id="PTHR33569:SF1">
    <property type="entry name" value="UREASE"/>
    <property type="match status" value="1"/>
</dbReference>
<dbReference type="RefSeq" id="WP_319167728.1">
    <property type="nucleotide sequence ID" value="NZ_JARAWP010000055.1"/>
</dbReference>